<proteinExistence type="predicted"/>
<organism evidence="7 8">
    <name type="scientific">Pedobacter hiemivivus</name>
    <dbReference type="NCBI Taxonomy" id="2530454"/>
    <lineage>
        <taxon>Bacteria</taxon>
        <taxon>Pseudomonadati</taxon>
        <taxon>Bacteroidota</taxon>
        <taxon>Sphingobacteriia</taxon>
        <taxon>Sphingobacteriales</taxon>
        <taxon>Sphingobacteriaceae</taxon>
        <taxon>Pedobacter</taxon>
    </lineage>
</organism>
<feature type="transmembrane region" description="Helical" evidence="6">
    <location>
        <begin position="120"/>
        <end position="140"/>
    </location>
</feature>
<dbReference type="EMBL" id="SWDX01000011">
    <property type="protein sequence ID" value="TKC56950.1"/>
    <property type="molecule type" value="Genomic_DNA"/>
</dbReference>
<keyword evidence="4 6" id="KW-1133">Transmembrane helix</keyword>
<feature type="transmembrane region" description="Helical" evidence="6">
    <location>
        <begin position="255"/>
        <end position="278"/>
    </location>
</feature>
<name>A0A4U1G327_9SPHI</name>
<feature type="transmembrane region" description="Helical" evidence="6">
    <location>
        <begin position="360"/>
        <end position="378"/>
    </location>
</feature>
<comment type="caution">
    <text evidence="7">The sequence shown here is derived from an EMBL/GenBank/DDBJ whole genome shotgun (WGS) entry which is preliminary data.</text>
</comment>
<keyword evidence="3 6" id="KW-0812">Transmembrane</keyword>
<accession>A0A4U1G327</accession>
<feature type="transmembrane region" description="Helical" evidence="6">
    <location>
        <begin position="219"/>
        <end position="243"/>
    </location>
</feature>
<dbReference type="GO" id="GO:0005886">
    <property type="term" value="C:plasma membrane"/>
    <property type="evidence" value="ECO:0007669"/>
    <property type="project" value="UniProtKB-SubCell"/>
</dbReference>
<evidence type="ECO:0008006" key="9">
    <source>
        <dbReference type="Google" id="ProtNLM"/>
    </source>
</evidence>
<sequence>MSSKSTFFGKNEIIFTMLRYLTYGLMTIRGFVLAYYLGPYLLGIYGYLMLYQQYMSYTSFGINYSLNAELALLTVGQKQERKSLIDSAFSGVLLISGLLIFIGIIAYGFKLKLFPFENSYKYAIIIVALTILTHFQQVFVNIFRVNKKLKPVIVGELVLAVGLLVVIFFFEGIELINVLFYVWGLSLLLIVLFYKIVYSEKITVNFSKVRLLLKSGLPLLVYAFSYYLMGLMIRTLIGAFYPIEVMGYFSFANNITTAIMLGLDTVTWIIFPSIIARLADNNLSKDELQKYLVSFTNRLLVLVLIIVLLSIGSLPILFYILPKYRPIEFSLIILLMNQIVFNLGFVFVTLCIARKMHNQMALISLLSVVVSGVLSLVFCLNKLPYIWLVISNVIGSLFFVNLLIYFISNKFSLLQDELRRSFNWTTQLLFVLIVISALLQSYVCVVIFLVLLLLTKIHSIRELYWQFRNIYVK</sequence>
<dbReference type="InterPro" id="IPR050833">
    <property type="entry name" value="Poly_Biosynth_Transport"/>
</dbReference>
<feature type="transmembrane region" description="Helical" evidence="6">
    <location>
        <begin position="176"/>
        <end position="198"/>
    </location>
</feature>
<dbReference type="PANTHER" id="PTHR30250">
    <property type="entry name" value="PST FAMILY PREDICTED COLANIC ACID TRANSPORTER"/>
    <property type="match status" value="1"/>
</dbReference>
<feature type="transmembrane region" description="Helical" evidence="6">
    <location>
        <begin position="20"/>
        <end position="42"/>
    </location>
</feature>
<feature type="transmembrane region" description="Helical" evidence="6">
    <location>
        <begin position="384"/>
        <end position="407"/>
    </location>
</feature>
<dbReference type="PANTHER" id="PTHR30250:SF11">
    <property type="entry name" value="O-ANTIGEN TRANSPORTER-RELATED"/>
    <property type="match status" value="1"/>
</dbReference>
<reference evidence="7 8" key="1">
    <citation type="submission" date="2019-04" db="EMBL/GenBank/DDBJ databases">
        <title>Pedobacter sp. RP-1-16 sp. nov., isolated from Arctic soil.</title>
        <authorList>
            <person name="Dahal R.H."/>
            <person name="Kim D.-U."/>
        </authorList>
    </citation>
    <scope>NUCLEOTIDE SEQUENCE [LARGE SCALE GENOMIC DNA]</scope>
    <source>
        <strain evidence="7 8">RP-1-16</strain>
    </source>
</reference>
<keyword evidence="2" id="KW-1003">Cell membrane</keyword>
<dbReference type="Pfam" id="PF01943">
    <property type="entry name" value="Polysacc_synt"/>
    <property type="match status" value="1"/>
</dbReference>
<evidence type="ECO:0000313" key="8">
    <source>
        <dbReference type="Proteomes" id="UP000309594"/>
    </source>
</evidence>
<dbReference type="InterPro" id="IPR002797">
    <property type="entry name" value="Polysacc_synth"/>
</dbReference>
<feature type="transmembrane region" description="Helical" evidence="6">
    <location>
        <begin position="327"/>
        <end position="353"/>
    </location>
</feature>
<dbReference type="Proteomes" id="UP000309594">
    <property type="component" value="Unassembled WGS sequence"/>
</dbReference>
<feature type="transmembrane region" description="Helical" evidence="6">
    <location>
        <begin position="428"/>
        <end position="454"/>
    </location>
</feature>
<evidence type="ECO:0000256" key="5">
    <source>
        <dbReference type="ARBA" id="ARBA00023136"/>
    </source>
</evidence>
<protein>
    <recommendedName>
        <fullName evidence="9">Polysaccharide biosynthesis protein C-terminal domain-containing protein</fullName>
    </recommendedName>
</protein>
<feature type="transmembrane region" description="Helical" evidence="6">
    <location>
        <begin position="299"/>
        <end position="321"/>
    </location>
</feature>
<gene>
    <name evidence="7" type="ORF">FBD94_22395</name>
</gene>
<evidence type="ECO:0000256" key="6">
    <source>
        <dbReference type="SAM" id="Phobius"/>
    </source>
</evidence>
<evidence type="ECO:0000256" key="2">
    <source>
        <dbReference type="ARBA" id="ARBA00022475"/>
    </source>
</evidence>
<comment type="subcellular location">
    <subcellularLocation>
        <location evidence="1">Cell membrane</location>
        <topology evidence="1">Multi-pass membrane protein</topology>
    </subcellularLocation>
</comment>
<evidence type="ECO:0000256" key="1">
    <source>
        <dbReference type="ARBA" id="ARBA00004651"/>
    </source>
</evidence>
<feature type="transmembrane region" description="Helical" evidence="6">
    <location>
        <begin position="152"/>
        <end position="170"/>
    </location>
</feature>
<dbReference type="RefSeq" id="WP_136881863.1">
    <property type="nucleotide sequence ID" value="NZ_SWDX01000011.1"/>
</dbReference>
<keyword evidence="5 6" id="KW-0472">Membrane</keyword>
<evidence type="ECO:0000313" key="7">
    <source>
        <dbReference type="EMBL" id="TKC56950.1"/>
    </source>
</evidence>
<evidence type="ECO:0000256" key="3">
    <source>
        <dbReference type="ARBA" id="ARBA00022692"/>
    </source>
</evidence>
<dbReference type="AlphaFoldDB" id="A0A4U1G327"/>
<evidence type="ECO:0000256" key="4">
    <source>
        <dbReference type="ARBA" id="ARBA00022989"/>
    </source>
</evidence>
<feature type="transmembrane region" description="Helical" evidence="6">
    <location>
        <begin position="88"/>
        <end position="108"/>
    </location>
</feature>